<dbReference type="AlphaFoldDB" id="A0A0S4MS64"/>
<dbReference type="Proteomes" id="UP000320623">
    <property type="component" value="Unassembled WGS sequence"/>
</dbReference>
<dbReference type="EMBL" id="FAOO01000002">
    <property type="protein sequence ID" value="CUU01541.1"/>
    <property type="molecule type" value="Genomic_DNA"/>
</dbReference>
<organism evidence="1 2">
    <name type="scientific">Candidatus Thermokryptus mobilis</name>
    <dbReference type="NCBI Taxonomy" id="1643428"/>
    <lineage>
        <taxon>Bacteria</taxon>
        <taxon>Pseudomonadati</taxon>
        <taxon>Candidatus Kryptoniota</taxon>
        <taxon>Candidatus Thermokryptus</taxon>
    </lineage>
</organism>
<keyword evidence="2" id="KW-1185">Reference proteome</keyword>
<name>A0A0S4MS64_9BACT</name>
<reference evidence="2" key="1">
    <citation type="submission" date="2015-11" db="EMBL/GenBank/DDBJ databases">
        <authorList>
            <person name="Varghese N."/>
        </authorList>
    </citation>
    <scope>NUCLEOTIDE SEQUENCE [LARGE SCALE GENOMIC DNA]</scope>
</reference>
<evidence type="ECO:0000313" key="2">
    <source>
        <dbReference type="Proteomes" id="UP000320623"/>
    </source>
</evidence>
<protein>
    <submittedName>
        <fullName evidence="1">Uncharacterized protein</fullName>
    </submittedName>
</protein>
<accession>A0A0S4MS64</accession>
<gene>
    <name evidence="1" type="ORF">JGI1_00277</name>
</gene>
<dbReference type="STRING" id="1643428.GCA_001442855_00264"/>
<proteinExistence type="predicted"/>
<sequence>MIYLTSYKEGERIFCCVKFQSEDFEVEGYGSSFWRTLLFCLFKGFLLKIKLKTKKLITQWKGH</sequence>
<evidence type="ECO:0000313" key="1">
    <source>
        <dbReference type="EMBL" id="CUU01541.1"/>
    </source>
</evidence>